<sequence length="406" mass="46469">MNLSPTPKFATATSQRVWEDYLTTIDEARALVLNSRWADDPVGCAQAQYLIQMLQAFGFSVYMAPRQRYPHFYMQTIFLPFESGFGAPCPDFHYRWTFVDGSKTYRLKGKVGSTRWLELQAQRGFWGDANQSNLGTWDFDDFNIAADGSFEIIASPKRHDGNWIELDPAAPNITVMLREAWYDWENEKGIDIHIECLDRDANEPVALSQAEVERRVKAIGFLTKFSVDFFLKLVDRILAEGGDKNTFWAENMAETKNVGGNPRAVYPKIVFELEEDEAIICESEIPNARFWSVQVADPFFQTVDYAYHQSSLNGHQAQLDADGKARIVIARKDPGVPNWIDTVDNGTGVFQWRWYVADRHPMPTARKVKLAELREHLPADTPVVTPAQRREIIHRRAKAVLRRFGI</sequence>
<evidence type="ECO:0000259" key="1">
    <source>
        <dbReference type="Pfam" id="PF06742"/>
    </source>
</evidence>
<proteinExistence type="predicted"/>
<dbReference type="AlphaFoldDB" id="A0A6I6MPR5"/>
<dbReference type="Gene3D" id="2.60.120.1600">
    <property type="match status" value="1"/>
</dbReference>
<name>A0A6I6MPR5_9CAUL</name>
<protein>
    <recommendedName>
        <fullName evidence="1">DUF1214 domain-containing protein</fullName>
    </recommendedName>
</protein>
<keyword evidence="3" id="KW-1185">Reference proteome</keyword>
<feature type="domain" description="DUF1214" evidence="1">
    <location>
        <begin position="99"/>
        <end position="178"/>
    </location>
</feature>
<dbReference type="InterPro" id="IPR010621">
    <property type="entry name" value="DUF1214"/>
</dbReference>
<reference evidence="3" key="1">
    <citation type="submission" date="2019-12" db="EMBL/GenBank/DDBJ databases">
        <title>Complete genome of Terracaulis silvestris 0127_4.</title>
        <authorList>
            <person name="Vieira S."/>
            <person name="Riedel T."/>
            <person name="Sproer C."/>
            <person name="Pascual J."/>
            <person name="Boedeker C."/>
            <person name="Overmann J."/>
        </authorList>
    </citation>
    <scope>NUCLEOTIDE SEQUENCE [LARGE SCALE GENOMIC DNA]</scope>
    <source>
        <strain evidence="3">0127_4</strain>
    </source>
</reference>
<dbReference type="RefSeq" id="WP_158766959.1">
    <property type="nucleotide sequence ID" value="NZ_CP047045.1"/>
</dbReference>
<dbReference type="Proteomes" id="UP000431269">
    <property type="component" value="Chromosome"/>
</dbReference>
<evidence type="ECO:0000313" key="2">
    <source>
        <dbReference type="EMBL" id="QGZ96151.1"/>
    </source>
</evidence>
<dbReference type="KEGG" id="tsv:DSM104635_03009"/>
<gene>
    <name evidence="2" type="ORF">DSM104635_03009</name>
</gene>
<dbReference type="SUPFAM" id="SSF160935">
    <property type="entry name" value="VPA0735-like"/>
    <property type="match status" value="1"/>
</dbReference>
<feature type="domain" description="DUF1214" evidence="1">
    <location>
        <begin position="283"/>
        <end position="356"/>
    </location>
</feature>
<dbReference type="Pfam" id="PF06742">
    <property type="entry name" value="DUF1214"/>
    <property type="match status" value="2"/>
</dbReference>
<evidence type="ECO:0000313" key="3">
    <source>
        <dbReference type="Proteomes" id="UP000431269"/>
    </source>
</evidence>
<accession>A0A6I6MPR5</accession>
<dbReference type="EMBL" id="CP047045">
    <property type="protein sequence ID" value="QGZ96151.1"/>
    <property type="molecule type" value="Genomic_DNA"/>
</dbReference>
<organism evidence="2 3">
    <name type="scientific">Terricaulis silvestris</name>
    <dbReference type="NCBI Taxonomy" id="2686094"/>
    <lineage>
        <taxon>Bacteria</taxon>
        <taxon>Pseudomonadati</taxon>
        <taxon>Pseudomonadota</taxon>
        <taxon>Alphaproteobacteria</taxon>
        <taxon>Caulobacterales</taxon>
        <taxon>Caulobacteraceae</taxon>
        <taxon>Terricaulis</taxon>
    </lineage>
</organism>